<reference evidence="2 3" key="1">
    <citation type="journal article" date="2018" name="BMC Genomics">
        <title>Comparative genome analyses reveal sequence features reflecting distinct modes of host-adaptation between dicot and monocot powdery mildew.</title>
        <authorList>
            <person name="Wu Y."/>
            <person name="Ma X."/>
            <person name="Pan Z."/>
            <person name="Kale S.D."/>
            <person name="Song Y."/>
            <person name="King H."/>
            <person name="Zhang Q."/>
            <person name="Presley C."/>
            <person name="Deng X."/>
            <person name="Wei C.I."/>
            <person name="Xiao S."/>
        </authorList>
    </citation>
    <scope>NUCLEOTIDE SEQUENCE [LARGE SCALE GENOMIC DNA]</scope>
    <source>
        <strain evidence="2">UMSG2</strain>
    </source>
</reference>
<evidence type="ECO:0000313" key="2">
    <source>
        <dbReference type="EMBL" id="RKF54271.1"/>
    </source>
</evidence>
<dbReference type="OrthoDB" id="2367685at2759"/>
<keyword evidence="3" id="KW-1185">Reference proteome</keyword>
<feature type="region of interest" description="Disordered" evidence="1">
    <location>
        <begin position="1"/>
        <end position="42"/>
    </location>
</feature>
<feature type="compositionally biased region" description="Pro residues" evidence="1">
    <location>
        <begin position="1"/>
        <end position="11"/>
    </location>
</feature>
<sequence>MNFSDPPPPYTPRKNNEETSDDSCEAHSPQPASVITPSARRSMEDELRTLPYGWIRQYDSESGHQFFVDTSKNPPRSIWHHPYDDAEYRSTLSSLELLRLEIPDNKDRPNSLSSPSSSTSRYGLDESSNMRRPGIQKFGRKLKDIITSTTHEERIKARKERDDMEIEAYHQHQHQQIRNKMIQAAKTGEPQLFGIDSDGKEIWIKAPTNNVNRNRLDSHSFAQNSKRVGIGLSTSSLRDHQNWNGYSSNPYASRYMNGINFGYNLPYDPYHRPTGSGFGGGMGLPLGLGLTGGMLFGGMLL</sequence>
<evidence type="ECO:0000313" key="3">
    <source>
        <dbReference type="Proteomes" id="UP000286134"/>
    </source>
</evidence>
<gene>
    <name evidence="2" type="ORF">OnM2_099004</name>
</gene>
<feature type="compositionally biased region" description="Low complexity" evidence="1">
    <location>
        <begin position="111"/>
        <end position="120"/>
    </location>
</feature>
<name>A0A420HA30_9PEZI</name>
<protein>
    <submittedName>
        <fullName evidence="2">Putative ww rsp5 wwp protein</fullName>
    </submittedName>
</protein>
<evidence type="ECO:0000256" key="1">
    <source>
        <dbReference type="SAM" id="MobiDB-lite"/>
    </source>
</evidence>
<accession>A0A420HA30</accession>
<feature type="region of interest" description="Disordered" evidence="1">
    <location>
        <begin position="104"/>
        <end position="141"/>
    </location>
</feature>
<comment type="caution">
    <text evidence="2">The sequence shown here is derived from an EMBL/GenBank/DDBJ whole genome shotgun (WGS) entry which is preliminary data.</text>
</comment>
<dbReference type="Proteomes" id="UP000286134">
    <property type="component" value="Unassembled WGS sequence"/>
</dbReference>
<organism evidence="2 3">
    <name type="scientific">Erysiphe neolycopersici</name>
    <dbReference type="NCBI Taxonomy" id="212602"/>
    <lineage>
        <taxon>Eukaryota</taxon>
        <taxon>Fungi</taxon>
        <taxon>Dikarya</taxon>
        <taxon>Ascomycota</taxon>
        <taxon>Pezizomycotina</taxon>
        <taxon>Leotiomycetes</taxon>
        <taxon>Erysiphales</taxon>
        <taxon>Erysiphaceae</taxon>
        <taxon>Erysiphe</taxon>
    </lineage>
</organism>
<proteinExistence type="predicted"/>
<dbReference type="AlphaFoldDB" id="A0A420HA30"/>
<dbReference type="EMBL" id="MCFK01009911">
    <property type="protein sequence ID" value="RKF54271.1"/>
    <property type="molecule type" value="Genomic_DNA"/>
</dbReference>
<dbReference type="STRING" id="212602.A0A420HA30"/>